<gene>
    <name evidence="1" type="ORF">FBZ93_112219</name>
</gene>
<sequence>MNRRAEEQNRGNPDDYYENYHASLIAPDRRHFWAIEPIEKDVLEYFDKGRFEEPLPGVEW</sequence>
<comment type="caution">
    <text evidence="1">The sequence shown here is derived from an EMBL/GenBank/DDBJ whole genome shotgun (WGS) entry which is preliminary data.</text>
</comment>
<evidence type="ECO:0000313" key="1">
    <source>
        <dbReference type="EMBL" id="TWB92149.1"/>
    </source>
</evidence>
<dbReference type="EMBL" id="VITY01000012">
    <property type="protein sequence ID" value="TWB92149.1"/>
    <property type="molecule type" value="Genomic_DNA"/>
</dbReference>
<keyword evidence="2" id="KW-1185">Reference proteome</keyword>
<organism evidence="1 2">
    <name type="scientific">Bradyrhizobium macuxiense</name>
    <dbReference type="NCBI Taxonomy" id="1755647"/>
    <lineage>
        <taxon>Bacteria</taxon>
        <taxon>Pseudomonadati</taxon>
        <taxon>Pseudomonadota</taxon>
        <taxon>Alphaproteobacteria</taxon>
        <taxon>Hyphomicrobiales</taxon>
        <taxon>Nitrobacteraceae</taxon>
        <taxon>Bradyrhizobium</taxon>
    </lineage>
</organism>
<dbReference type="AlphaFoldDB" id="A0A560LA93"/>
<protein>
    <submittedName>
        <fullName evidence="1">Uncharacterized protein</fullName>
    </submittedName>
</protein>
<reference evidence="1 2" key="1">
    <citation type="submission" date="2019-06" db="EMBL/GenBank/DDBJ databases">
        <title>Genomic Encyclopedia of Type Strains, Phase IV (KMG-V): Genome sequencing to study the core and pangenomes of soil and plant-associated prokaryotes.</title>
        <authorList>
            <person name="Whitman W."/>
        </authorList>
    </citation>
    <scope>NUCLEOTIDE SEQUENCE [LARGE SCALE GENOMIC DNA]</scope>
    <source>
        <strain evidence="1 2">BR 10355</strain>
    </source>
</reference>
<accession>A0A560LA93</accession>
<proteinExistence type="predicted"/>
<name>A0A560LA93_9BRAD</name>
<dbReference type="Proteomes" id="UP000321304">
    <property type="component" value="Unassembled WGS sequence"/>
</dbReference>
<evidence type="ECO:0000313" key="2">
    <source>
        <dbReference type="Proteomes" id="UP000321304"/>
    </source>
</evidence>